<dbReference type="PRINTS" id="PR00032">
    <property type="entry name" value="HTHARAC"/>
</dbReference>
<dbReference type="RefSeq" id="WP_184474039.1">
    <property type="nucleotide sequence ID" value="NZ_JACHOV010000002.1"/>
</dbReference>
<evidence type="ECO:0000256" key="2">
    <source>
        <dbReference type="ARBA" id="ARBA00023125"/>
    </source>
</evidence>
<protein>
    <submittedName>
        <fullName evidence="5">AraC family transcriptional regulator</fullName>
    </submittedName>
</protein>
<proteinExistence type="predicted"/>
<dbReference type="Proteomes" id="UP000575068">
    <property type="component" value="Unassembled WGS sequence"/>
</dbReference>
<dbReference type="InterPro" id="IPR018062">
    <property type="entry name" value="HTH_AraC-typ_CS"/>
</dbReference>
<dbReference type="InterPro" id="IPR009057">
    <property type="entry name" value="Homeodomain-like_sf"/>
</dbReference>
<feature type="domain" description="HTH araC/xylS-type" evidence="4">
    <location>
        <begin position="182"/>
        <end position="280"/>
    </location>
</feature>
<gene>
    <name evidence="5" type="ORF">HNQ99_000450</name>
</gene>
<dbReference type="InterPro" id="IPR020449">
    <property type="entry name" value="Tscrpt_reg_AraC-type_HTH"/>
</dbReference>
<name>A0A840HQ31_9SPHN</name>
<keyword evidence="2" id="KW-0238">DNA-binding</keyword>
<dbReference type="InterPro" id="IPR018060">
    <property type="entry name" value="HTH_AraC"/>
</dbReference>
<evidence type="ECO:0000256" key="3">
    <source>
        <dbReference type="ARBA" id="ARBA00023163"/>
    </source>
</evidence>
<sequence>MSLQGKINSRIDLPGVCVQMIDYRWHRGAEIVEEEPHHLLRRRSNPTQLGVSAMVDNSEQPFGRLMFFPAHVPFCTNAAANDEYVQTITCRFDRDWFSAMANIPGEWDSGNLTRCCDVRNSRIDQAIQWMGNEVAAPGLASTLLIESLASAVAVEIARHFSQPDEQLRVRTRDGKLQPSHLNRVMEFIEATIQRCPTIEEIAASCDVSPAHLRRAFKNSTGHTIHDYVERVRLTKAKALLSETDLPLKEISFRLGFAVSSTFSSAFRKLQGETPSGFRFRTRQ</sequence>
<dbReference type="GO" id="GO:0003700">
    <property type="term" value="F:DNA-binding transcription factor activity"/>
    <property type="evidence" value="ECO:0007669"/>
    <property type="project" value="InterPro"/>
</dbReference>
<evidence type="ECO:0000313" key="5">
    <source>
        <dbReference type="EMBL" id="MBB4640162.1"/>
    </source>
</evidence>
<dbReference type="AlphaFoldDB" id="A0A840HQ31"/>
<comment type="caution">
    <text evidence="5">The sequence shown here is derived from an EMBL/GenBank/DDBJ whole genome shotgun (WGS) entry which is preliminary data.</text>
</comment>
<evidence type="ECO:0000313" key="6">
    <source>
        <dbReference type="Proteomes" id="UP000575068"/>
    </source>
</evidence>
<reference evidence="5 6" key="1">
    <citation type="submission" date="2020-08" db="EMBL/GenBank/DDBJ databases">
        <title>Genomic Encyclopedia of Type Strains, Phase IV (KMG-IV): sequencing the most valuable type-strain genomes for metagenomic binning, comparative biology and taxonomic classification.</title>
        <authorList>
            <person name="Goeker M."/>
        </authorList>
    </citation>
    <scope>NUCLEOTIDE SEQUENCE [LARGE SCALE GENOMIC DNA]</scope>
    <source>
        <strain evidence="5 6">DSM 7465</strain>
    </source>
</reference>
<dbReference type="InterPro" id="IPR050204">
    <property type="entry name" value="AraC_XylS_family_regulators"/>
</dbReference>
<dbReference type="PANTHER" id="PTHR46796">
    <property type="entry name" value="HTH-TYPE TRANSCRIPTIONAL ACTIVATOR RHAS-RELATED"/>
    <property type="match status" value="1"/>
</dbReference>
<dbReference type="EMBL" id="JACHOV010000002">
    <property type="protein sequence ID" value="MBB4640162.1"/>
    <property type="molecule type" value="Genomic_DNA"/>
</dbReference>
<keyword evidence="6" id="KW-1185">Reference proteome</keyword>
<dbReference type="SUPFAM" id="SSF46689">
    <property type="entry name" value="Homeodomain-like"/>
    <property type="match status" value="2"/>
</dbReference>
<keyword evidence="3" id="KW-0804">Transcription</keyword>
<dbReference type="SMART" id="SM00342">
    <property type="entry name" value="HTH_ARAC"/>
    <property type="match status" value="1"/>
</dbReference>
<keyword evidence="1" id="KW-0805">Transcription regulation</keyword>
<dbReference type="PROSITE" id="PS00041">
    <property type="entry name" value="HTH_ARAC_FAMILY_1"/>
    <property type="match status" value="1"/>
</dbReference>
<dbReference type="GO" id="GO:0043565">
    <property type="term" value="F:sequence-specific DNA binding"/>
    <property type="evidence" value="ECO:0007669"/>
    <property type="project" value="InterPro"/>
</dbReference>
<dbReference type="Gene3D" id="1.10.10.60">
    <property type="entry name" value="Homeodomain-like"/>
    <property type="match status" value="2"/>
</dbReference>
<evidence type="ECO:0000259" key="4">
    <source>
        <dbReference type="PROSITE" id="PS01124"/>
    </source>
</evidence>
<accession>A0A840HQ31</accession>
<evidence type="ECO:0000256" key="1">
    <source>
        <dbReference type="ARBA" id="ARBA00023015"/>
    </source>
</evidence>
<organism evidence="5 6">
    <name type="scientific">Rhizorhapis suberifaciens</name>
    <name type="common">corky root of lettuce</name>
    <dbReference type="NCBI Taxonomy" id="13656"/>
    <lineage>
        <taxon>Bacteria</taxon>
        <taxon>Pseudomonadati</taxon>
        <taxon>Pseudomonadota</taxon>
        <taxon>Alphaproteobacteria</taxon>
        <taxon>Sphingomonadales</taxon>
        <taxon>Sphingomonadaceae</taxon>
        <taxon>Rhizorhapis</taxon>
    </lineage>
</organism>
<dbReference type="PROSITE" id="PS01124">
    <property type="entry name" value="HTH_ARAC_FAMILY_2"/>
    <property type="match status" value="1"/>
</dbReference>
<dbReference type="Pfam" id="PF12833">
    <property type="entry name" value="HTH_18"/>
    <property type="match status" value="1"/>
</dbReference>